<dbReference type="InterPro" id="IPR011990">
    <property type="entry name" value="TPR-like_helical_dom_sf"/>
</dbReference>
<evidence type="ECO:0000259" key="10">
    <source>
        <dbReference type="Pfam" id="PF24762"/>
    </source>
</evidence>
<feature type="domain" description="IF140 C-terminal TPR" evidence="9">
    <location>
        <begin position="1233"/>
        <end position="1350"/>
    </location>
</feature>
<dbReference type="Pfam" id="PF23383">
    <property type="entry name" value="Beta-prop_IFT140_1st"/>
    <property type="match status" value="1"/>
</dbReference>
<protein>
    <submittedName>
        <fullName evidence="11">Uncharacterized protein</fullName>
    </submittedName>
</protein>
<dbReference type="SMR" id="A0A482XLS8"/>
<keyword evidence="12" id="KW-1185">Reference proteome</keyword>
<dbReference type="PANTHER" id="PTHR15722">
    <property type="entry name" value="IFT140/172-RELATED"/>
    <property type="match status" value="1"/>
</dbReference>
<dbReference type="Pfam" id="PF24762">
    <property type="entry name" value="TPR_IF140-IFT172"/>
    <property type="match status" value="1"/>
</dbReference>
<sequence length="1393" mass="154483">MSLYFDYTVHVEDPVTSVNALAWHPQQALLAIACHSQDIGGSVTICDDLGEGLRDVQPAKQSCAAVGVAWHPARRMLVSAWANGELRVWNGERDFATVPTVHSAPLQHIAWSHLGGRFLSVDVNGTVIGWRVDSRGQLVSVFEHSLGVGVSCVEFARARPGPDLSRLARKAVAGDQRALDVFSAWRPRTAGQRSSSFGRHDHFACYLATQAGKVFHISESGSCQEALNCGNARVKRMLHPEHEESLIILTDGLSIGHYAVAQDGSLVEVNKVKMSAAGAEGSNAMVWAGVGVVACAVGATVVRCWDLSSGDSYSLPVQPSEQAASKQAITALAYFAQDGTLCACTNVGNILFWRRSMGGGGDGDDEWEQVAGSRVRGGHILSCSWGTGASLAVCTATTAFLLRQHALSAAYGQRLKSIFILFNDIQHYYHDYITAIQVSSDFLNDEIVNIYKNRKVYLFISVHNYYICSFACECECVALLEQSLVVLESKSSHVQVMTFQGTVKQSLTCSSTPIGLHLSASSSHLVVYTMSGVLHVWDLTRREAKAVCPPKDLMESLDDFGEVICARVNANGTRVSLSVAGVNLLPLPAVYVWDLENDSLSCHSFSADKSSDTKRFVVNHFWDEQEPRLLVCEAKRLPPEVSLKSHLTSDQSSLPTDADKHLTVLTSLAYSSSHGILVQDVMPAPEHFVSLLAVDTPYLIVLVKPPNQQRVTSSKILMKDFEGLENCDSATRAAVHNFSFCLSVGDIDQAFKTIRHVKSVAVWSTLAKLCVKTRRLDVAGVCLGRMGDARGVAALRQAQSYPQLEARLATLAVHLGLIEEAEKLFESCGRWDLLNKMLQGLDEWERALQLAEEKDRIHVRHTCHAYARYLEERGDTEAAADMYRRADTHRSHVTRMLLDQPLALESYVIKSKDPALYKWWAQYMESSGDMELAMKYYKDAGDHLSMVRVMCFLEEFDRAAEIASRSSDKAACYHLARQYENMGHVQEAVHFFTRATAYANAIRMCKEQHLDDQLWSLALSAGPREQTEAARHLESTAPDRAVLLYHRAGLFRTALDLAFRCEQFETVQLIATELDPDIDAELLVKCAQFFIEKEHFEKAVSLLAIARKYKDGVSLCWERSVPLTEELAEALTPSQGDPNRAEILEHLAECALMQANYHLATKKFTQAGNKVKAMKALLKSGDTEKVIFFATVSRQREIYVMAANYLQSLEWQSQPDLLKNIVTFYTKGRAPHLLANFYTSCAQVEIDEYGNYEKALGALNEAARCLSKDSDQYASVVESVARKTALVKKFLDIRRMLDRGEAESGLQQCRQLLSAGSDLVRSGDVYSLMIEQATKANDWRTAARLAQELRQAQPHDNLSLYIPKDIMERLGLNHKPEEENQEVDPEEAVEEAV</sequence>
<dbReference type="Pfam" id="PF23385">
    <property type="entry name" value="Beta-prop_IFT140_2nd"/>
    <property type="match status" value="1"/>
</dbReference>
<comment type="caution">
    <text evidence="11">The sequence shown here is derived from an EMBL/GenBank/DDBJ whole genome shotgun (WGS) entry which is preliminary data.</text>
</comment>
<dbReference type="GO" id="GO:0005930">
    <property type="term" value="C:axoneme"/>
    <property type="evidence" value="ECO:0007669"/>
    <property type="project" value="TreeGrafter"/>
</dbReference>
<gene>
    <name evidence="11" type="ORF">LSTR_LSTR008247</name>
</gene>
<keyword evidence="3" id="KW-0677">Repeat</keyword>
<dbReference type="SMART" id="SM00320">
    <property type="entry name" value="WD40"/>
    <property type="match status" value="5"/>
</dbReference>
<dbReference type="InterPro" id="IPR056155">
    <property type="entry name" value="Beta-prop_IFT140_2nd"/>
</dbReference>
<dbReference type="InterPro" id="IPR001680">
    <property type="entry name" value="WD40_rpt"/>
</dbReference>
<dbReference type="GO" id="GO:0035721">
    <property type="term" value="P:intraciliary retrograde transport"/>
    <property type="evidence" value="ECO:0007669"/>
    <property type="project" value="TreeGrafter"/>
</dbReference>
<dbReference type="STRING" id="195883.A0A482XLS8"/>
<feature type="domain" description="IF140/IFT172/WDR19 TPR" evidence="10">
    <location>
        <begin position="745"/>
        <end position="1224"/>
    </location>
</feature>
<name>A0A482XLS8_LAOST</name>
<dbReference type="EMBL" id="QKKF02005541">
    <property type="protein sequence ID" value="RZF46866.1"/>
    <property type="molecule type" value="Genomic_DNA"/>
</dbReference>
<dbReference type="Pfam" id="PF24760">
    <property type="entry name" value="TPR_IF140_C"/>
    <property type="match status" value="1"/>
</dbReference>
<dbReference type="FunCoup" id="A0A482XLS8">
    <property type="interactions" value="599"/>
</dbReference>
<keyword evidence="5" id="KW-0969">Cilium</keyword>
<dbReference type="InterPro" id="IPR056168">
    <property type="entry name" value="TPR_IF140/IFT172/WDR19"/>
</dbReference>
<evidence type="ECO:0000256" key="5">
    <source>
        <dbReference type="ARBA" id="ARBA00023069"/>
    </source>
</evidence>
<organism evidence="11 12">
    <name type="scientific">Laodelphax striatellus</name>
    <name type="common">Small brown planthopper</name>
    <name type="synonym">Delphax striatella</name>
    <dbReference type="NCBI Taxonomy" id="195883"/>
    <lineage>
        <taxon>Eukaryota</taxon>
        <taxon>Metazoa</taxon>
        <taxon>Ecdysozoa</taxon>
        <taxon>Arthropoda</taxon>
        <taxon>Hexapoda</taxon>
        <taxon>Insecta</taxon>
        <taxon>Pterygota</taxon>
        <taxon>Neoptera</taxon>
        <taxon>Paraneoptera</taxon>
        <taxon>Hemiptera</taxon>
        <taxon>Auchenorrhyncha</taxon>
        <taxon>Fulgoroidea</taxon>
        <taxon>Delphacidae</taxon>
        <taxon>Criomorphinae</taxon>
        <taxon>Laodelphax</taxon>
    </lineage>
</organism>
<feature type="domain" description="IFT140 second beta-propeller" evidence="8">
    <location>
        <begin position="426"/>
        <end position="703"/>
    </location>
</feature>
<dbReference type="InterPro" id="IPR056156">
    <property type="entry name" value="TPR_IF140_C"/>
</dbReference>
<evidence type="ECO:0000256" key="4">
    <source>
        <dbReference type="ARBA" id="ARBA00022803"/>
    </source>
</evidence>
<dbReference type="InterPro" id="IPR056154">
    <property type="entry name" value="Beta-prop_IFT140_1st"/>
</dbReference>
<feature type="domain" description="IFT140 first beta-propeller" evidence="7">
    <location>
        <begin position="3"/>
        <end position="405"/>
    </location>
</feature>
<keyword evidence="2" id="KW-0853">WD repeat</keyword>
<dbReference type="InterPro" id="IPR015943">
    <property type="entry name" value="WD40/YVTN_repeat-like_dom_sf"/>
</dbReference>
<evidence type="ECO:0000313" key="12">
    <source>
        <dbReference type="Proteomes" id="UP000291343"/>
    </source>
</evidence>
<dbReference type="GO" id="GO:0036064">
    <property type="term" value="C:ciliary basal body"/>
    <property type="evidence" value="ECO:0007669"/>
    <property type="project" value="TreeGrafter"/>
</dbReference>
<evidence type="ECO:0000259" key="9">
    <source>
        <dbReference type="Pfam" id="PF24760"/>
    </source>
</evidence>
<dbReference type="SUPFAM" id="SSF69322">
    <property type="entry name" value="Tricorn protease domain 2"/>
    <property type="match status" value="1"/>
</dbReference>
<keyword evidence="6" id="KW-0966">Cell projection</keyword>
<comment type="subcellular location">
    <subcellularLocation>
        <location evidence="1">Cell projection</location>
        <location evidence="1">Cilium</location>
    </subcellularLocation>
</comment>
<dbReference type="Gene3D" id="1.25.40.470">
    <property type="match status" value="2"/>
</dbReference>
<keyword evidence="4" id="KW-0802">TPR repeat</keyword>
<dbReference type="FunFam" id="1.25.40.470:FF:000028">
    <property type="entry name" value="Intraflagellar transport protein 140-like protein"/>
    <property type="match status" value="1"/>
</dbReference>
<evidence type="ECO:0000259" key="8">
    <source>
        <dbReference type="Pfam" id="PF23385"/>
    </source>
</evidence>
<evidence type="ECO:0000259" key="7">
    <source>
        <dbReference type="Pfam" id="PF23383"/>
    </source>
</evidence>
<dbReference type="PANTHER" id="PTHR15722:SF7">
    <property type="entry name" value="INTRAFLAGELLAR TRANSPORT PROTEIN 140 HOMOLOG"/>
    <property type="match status" value="1"/>
</dbReference>
<dbReference type="OrthoDB" id="10258787at2759"/>
<evidence type="ECO:0000256" key="1">
    <source>
        <dbReference type="ARBA" id="ARBA00004138"/>
    </source>
</evidence>
<dbReference type="InParanoid" id="A0A482XLS8"/>
<evidence type="ECO:0000313" key="11">
    <source>
        <dbReference type="EMBL" id="RZF46866.1"/>
    </source>
</evidence>
<evidence type="ECO:0000256" key="6">
    <source>
        <dbReference type="ARBA" id="ARBA00023273"/>
    </source>
</evidence>
<accession>A0A482XLS8</accession>
<dbReference type="Gene3D" id="2.130.10.10">
    <property type="entry name" value="YVTN repeat-like/Quinoprotein amine dehydrogenase"/>
    <property type="match status" value="2"/>
</dbReference>
<proteinExistence type="predicted"/>
<dbReference type="GO" id="GO:0030991">
    <property type="term" value="C:intraciliary transport particle A"/>
    <property type="evidence" value="ECO:0007669"/>
    <property type="project" value="TreeGrafter"/>
</dbReference>
<evidence type="ECO:0000256" key="2">
    <source>
        <dbReference type="ARBA" id="ARBA00022574"/>
    </source>
</evidence>
<evidence type="ECO:0000256" key="3">
    <source>
        <dbReference type="ARBA" id="ARBA00022737"/>
    </source>
</evidence>
<reference evidence="11 12" key="1">
    <citation type="journal article" date="2017" name="Gigascience">
        <title>Genome sequence of the small brown planthopper, Laodelphax striatellus.</title>
        <authorList>
            <person name="Zhu J."/>
            <person name="Jiang F."/>
            <person name="Wang X."/>
            <person name="Yang P."/>
            <person name="Bao Y."/>
            <person name="Zhao W."/>
            <person name="Wang W."/>
            <person name="Lu H."/>
            <person name="Wang Q."/>
            <person name="Cui N."/>
            <person name="Li J."/>
            <person name="Chen X."/>
            <person name="Luo L."/>
            <person name="Yu J."/>
            <person name="Kang L."/>
            <person name="Cui F."/>
        </authorList>
    </citation>
    <scope>NUCLEOTIDE SEQUENCE [LARGE SCALE GENOMIC DNA]</scope>
    <source>
        <strain evidence="11">Lst14</strain>
    </source>
</reference>
<dbReference type="SUPFAM" id="SSF48452">
    <property type="entry name" value="TPR-like"/>
    <property type="match status" value="2"/>
</dbReference>
<dbReference type="Proteomes" id="UP000291343">
    <property type="component" value="Unassembled WGS sequence"/>
</dbReference>